<evidence type="ECO:0008006" key="5">
    <source>
        <dbReference type="Google" id="ProtNLM"/>
    </source>
</evidence>
<keyword evidence="4" id="KW-1185">Reference proteome</keyword>
<feature type="compositionally biased region" description="Acidic residues" evidence="1">
    <location>
        <begin position="379"/>
        <end position="390"/>
    </location>
</feature>
<feature type="compositionally biased region" description="Polar residues" evidence="1">
    <location>
        <begin position="346"/>
        <end position="367"/>
    </location>
</feature>
<dbReference type="Proteomes" id="UP001648503">
    <property type="component" value="Unassembled WGS sequence"/>
</dbReference>
<proteinExistence type="predicted"/>
<accession>A0ABQ8EZN6</accession>
<comment type="caution">
    <text evidence="3">The sequence shown here is derived from an EMBL/GenBank/DDBJ whole genome shotgun (WGS) entry which is preliminary data.</text>
</comment>
<reference evidence="3 4" key="1">
    <citation type="submission" date="2021-02" db="EMBL/GenBank/DDBJ databases">
        <title>Variation within the Batrachochytrium salamandrivorans European outbreak.</title>
        <authorList>
            <person name="Kelly M."/>
            <person name="Pasmans F."/>
            <person name="Shea T.P."/>
            <person name="Munoz J.F."/>
            <person name="Carranza S."/>
            <person name="Cuomo C.A."/>
            <person name="Martel A."/>
        </authorList>
    </citation>
    <scope>NUCLEOTIDE SEQUENCE [LARGE SCALE GENOMIC DNA]</scope>
    <source>
        <strain evidence="3 4">AMFP18/2</strain>
    </source>
</reference>
<feature type="region of interest" description="Disordered" evidence="1">
    <location>
        <begin position="318"/>
        <end position="407"/>
    </location>
</feature>
<evidence type="ECO:0000313" key="4">
    <source>
        <dbReference type="Proteomes" id="UP001648503"/>
    </source>
</evidence>
<feature type="compositionally biased region" description="Polar residues" evidence="1">
    <location>
        <begin position="74"/>
        <end position="83"/>
    </location>
</feature>
<evidence type="ECO:0000313" key="3">
    <source>
        <dbReference type="EMBL" id="KAH6587796.1"/>
    </source>
</evidence>
<feature type="region of interest" description="Disordered" evidence="1">
    <location>
        <begin position="48"/>
        <end position="83"/>
    </location>
</feature>
<sequence length="407" mass="45315">MIVGIGAILSVLSSSVLAAVIPDYDSHGILLVRRAVNPENHAVLWKRNNEEQTGPGPSNPGAGNGDGAGTSNGQSNLDYSSDNRGSNKLKRFLEFLKGIYRSFKISLNTPKQRMTRWRDKRSVKAAIKKVAGVVQGENKSKFTSEIEIYLNSLLESARMTLWLYENKTKARLFFLSIPKGKNKKSLTNEMNRIRTNGKLFIKKHLNFLTISLATITKFPKDVINELERVTNSASDTSAMLKSLHADYTDLILKVGRKNNEGHIKVTDTYRSSLKGYYSGPWKSFHSIVGLLKNGKLKFKGNNPSIFDAHKTRVQKRLGLKSLSSTGRVLSPEETGQQILKPRPPVQQISQQDTSYQGPPNQGTSNQGPPDKDTSKQGPSDEDTSDQDESDPIPAKRRRMMISQETRV</sequence>
<feature type="chain" id="PRO_5045238834" description="SPX domain-containing protein" evidence="2">
    <location>
        <begin position="19"/>
        <end position="407"/>
    </location>
</feature>
<dbReference type="EMBL" id="JAFCIX010000551">
    <property type="protein sequence ID" value="KAH6587796.1"/>
    <property type="molecule type" value="Genomic_DNA"/>
</dbReference>
<organism evidence="3 4">
    <name type="scientific">Batrachochytrium salamandrivorans</name>
    <dbReference type="NCBI Taxonomy" id="1357716"/>
    <lineage>
        <taxon>Eukaryota</taxon>
        <taxon>Fungi</taxon>
        <taxon>Fungi incertae sedis</taxon>
        <taxon>Chytridiomycota</taxon>
        <taxon>Chytridiomycota incertae sedis</taxon>
        <taxon>Chytridiomycetes</taxon>
        <taxon>Rhizophydiales</taxon>
        <taxon>Rhizophydiales incertae sedis</taxon>
        <taxon>Batrachochytrium</taxon>
    </lineage>
</organism>
<gene>
    <name evidence="3" type="ORF">BASA50_011098</name>
</gene>
<name>A0ABQ8EZN6_9FUNG</name>
<evidence type="ECO:0000256" key="2">
    <source>
        <dbReference type="SAM" id="SignalP"/>
    </source>
</evidence>
<protein>
    <recommendedName>
        <fullName evidence="5">SPX domain-containing protein</fullName>
    </recommendedName>
</protein>
<feature type="compositionally biased region" description="Polar residues" evidence="1">
    <location>
        <begin position="321"/>
        <end position="337"/>
    </location>
</feature>
<keyword evidence="2" id="KW-0732">Signal</keyword>
<evidence type="ECO:0000256" key="1">
    <source>
        <dbReference type="SAM" id="MobiDB-lite"/>
    </source>
</evidence>
<feature type="signal peptide" evidence="2">
    <location>
        <begin position="1"/>
        <end position="18"/>
    </location>
</feature>